<reference evidence="1" key="1">
    <citation type="journal article" date="1999" name="J. Bacteriol.">
        <title>Complete sequence of a 184-kilobase catabolic plasmid from Sphingomonas aromaticivorans F199.</title>
        <authorList>
            <person name="Romine M.F."/>
            <person name="Stillwell L.C."/>
            <person name="Wong K.-K."/>
            <person name="Thurston S.J."/>
            <person name="Sisk E.C."/>
            <person name="Sensen C."/>
            <person name="Gaasterland T."/>
            <person name="Fredrickson J.K."/>
            <person name="Saffer J.D."/>
        </authorList>
    </citation>
    <scope>NUCLEOTIDE SEQUENCE</scope>
    <source>
        <strain evidence="1">F199</strain>
        <plasmid evidence="1">pNL1</plasmid>
    </source>
</reference>
<name>O85890_NOVAR</name>
<accession>O85890</accession>
<dbReference type="PIR" id="T31181">
    <property type="entry name" value="T31181"/>
</dbReference>
<proteinExistence type="predicted"/>
<dbReference type="AlphaFoldDB" id="O85890"/>
<organism evidence="1">
    <name type="scientific">Novosphingobium aromaticivorans</name>
    <name type="common">Sphingomonas aromaticivorans</name>
    <dbReference type="NCBI Taxonomy" id="48935"/>
    <lineage>
        <taxon>Bacteria</taxon>
        <taxon>Pseudomonadati</taxon>
        <taxon>Pseudomonadota</taxon>
        <taxon>Alphaproteobacteria</taxon>
        <taxon>Sphingomonadales</taxon>
        <taxon>Sphingomonadaceae</taxon>
        <taxon>Novosphingobium</taxon>
    </lineage>
</organism>
<geneLocation type="plasmid" evidence="1">
    <name>pNL1</name>
</geneLocation>
<protein>
    <submittedName>
        <fullName evidence="1">Uncharacterized protein</fullName>
    </submittedName>
</protein>
<keyword evidence="1" id="KW-0614">Plasmid</keyword>
<dbReference type="EMBL" id="AF079317">
    <property type="protein sequence ID" value="AAD03905.1"/>
    <property type="molecule type" value="Genomic_DNA"/>
</dbReference>
<sequence length="54" mass="6182">MGHRKESIRWRIFFLQSLKIIVGDDPAHRRHFGPSLIEFNDIRSAAQSGSTSNT</sequence>
<gene>
    <name evidence="1" type="primary">orf505</name>
</gene>
<evidence type="ECO:0000313" key="1">
    <source>
        <dbReference type="EMBL" id="AAD03905.1"/>
    </source>
</evidence>